<protein>
    <submittedName>
        <fullName evidence="2">DsbA family oxidoreductase</fullName>
    </submittedName>
</protein>
<dbReference type="InterPro" id="IPR036249">
    <property type="entry name" value="Thioredoxin-like_sf"/>
</dbReference>
<keyword evidence="3" id="KW-1185">Reference proteome</keyword>
<evidence type="ECO:0000313" key="3">
    <source>
        <dbReference type="Proteomes" id="UP000503162"/>
    </source>
</evidence>
<reference evidence="2 3" key="1">
    <citation type="submission" date="2020-03" db="EMBL/GenBank/DDBJ databases">
        <title>Hydrogenophaga sp. nov. isolated from cyanobacterial mat.</title>
        <authorList>
            <person name="Thorat V."/>
            <person name="Kirdat K."/>
            <person name="Tiwarekar B."/>
            <person name="Costa E.D."/>
            <person name="Yadav A."/>
        </authorList>
    </citation>
    <scope>NUCLEOTIDE SEQUENCE [LARGE SCALE GENOMIC DNA]</scope>
    <source>
        <strain evidence="2 3">BA0156</strain>
    </source>
</reference>
<dbReference type="SUPFAM" id="SSF52833">
    <property type="entry name" value="Thioredoxin-like"/>
    <property type="match status" value="1"/>
</dbReference>
<organism evidence="2 3">
    <name type="scientific">Hydrogenophaga crocea</name>
    <dbReference type="NCBI Taxonomy" id="2716225"/>
    <lineage>
        <taxon>Bacteria</taxon>
        <taxon>Pseudomonadati</taxon>
        <taxon>Pseudomonadota</taxon>
        <taxon>Betaproteobacteria</taxon>
        <taxon>Burkholderiales</taxon>
        <taxon>Comamonadaceae</taxon>
        <taxon>Hydrogenophaga</taxon>
    </lineage>
</organism>
<feature type="domain" description="DSBA-like thioredoxin" evidence="1">
    <location>
        <begin position="8"/>
        <end position="212"/>
    </location>
</feature>
<dbReference type="PANTHER" id="PTHR13887:SF41">
    <property type="entry name" value="THIOREDOXIN SUPERFAMILY PROTEIN"/>
    <property type="match status" value="1"/>
</dbReference>
<dbReference type="EMBL" id="CP049989">
    <property type="protein sequence ID" value="QIM51370.1"/>
    <property type="molecule type" value="Genomic_DNA"/>
</dbReference>
<proteinExistence type="predicted"/>
<dbReference type="AlphaFoldDB" id="A0A6G8IEF1"/>
<evidence type="ECO:0000313" key="2">
    <source>
        <dbReference type="EMBL" id="QIM51370.1"/>
    </source>
</evidence>
<accession>A0A6G8IEF1</accession>
<sequence length="221" mass="23958">MNTPRLKIDFVSDVSCPWCAIGLGGLEQALQRLDGEIGADITFQPFELNPQMAPEGQDIGEHLAQKYGSTPEQQAQIRETICARGAEVGFAFNPAGRGRIWNTFDAHRLLHWAAEEGQAGRQTALKKALLAACHTRSEAMGHPEVLLACVREAGLDEARAQAILASDEFAAEVREREQFYVSHGIHSVPAVIINDRHLISGGQPAAVFEQALRQIAAGQVG</sequence>
<name>A0A6G8IEF1_9BURK</name>
<dbReference type="Pfam" id="PF01323">
    <property type="entry name" value="DSBA"/>
    <property type="match status" value="1"/>
</dbReference>
<dbReference type="KEGG" id="hcz:G9Q37_04090"/>
<dbReference type="GO" id="GO:0016491">
    <property type="term" value="F:oxidoreductase activity"/>
    <property type="evidence" value="ECO:0007669"/>
    <property type="project" value="InterPro"/>
</dbReference>
<dbReference type="Gene3D" id="3.40.30.10">
    <property type="entry name" value="Glutaredoxin"/>
    <property type="match status" value="1"/>
</dbReference>
<gene>
    <name evidence="2" type="ORF">G9Q37_04090</name>
</gene>
<dbReference type="Proteomes" id="UP000503162">
    <property type="component" value="Chromosome"/>
</dbReference>
<dbReference type="InterPro" id="IPR001853">
    <property type="entry name" value="DSBA-like_thioredoxin_dom"/>
</dbReference>
<dbReference type="PANTHER" id="PTHR13887">
    <property type="entry name" value="GLUTATHIONE S-TRANSFERASE KAPPA"/>
    <property type="match status" value="1"/>
</dbReference>
<dbReference type="RefSeq" id="WP_166224940.1">
    <property type="nucleotide sequence ID" value="NZ_CP049989.1"/>
</dbReference>
<evidence type="ECO:0000259" key="1">
    <source>
        <dbReference type="Pfam" id="PF01323"/>
    </source>
</evidence>
<dbReference type="CDD" id="cd03024">
    <property type="entry name" value="DsbA_FrnE"/>
    <property type="match status" value="1"/>
</dbReference>